<reference evidence="2 3" key="1">
    <citation type="submission" date="2022-03" db="EMBL/GenBank/DDBJ databases">
        <authorList>
            <person name="Jo J.-H."/>
            <person name="Im W.-T."/>
        </authorList>
    </citation>
    <scope>NUCLEOTIDE SEQUENCE [LARGE SCALE GENOMIC DNA]</scope>
    <source>
        <strain evidence="2 3">SM33</strain>
    </source>
</reference>
<organism evidence="2 3">
    <name type="scientific">Sphingomonas telluris</name>
    <dbReference type="NCBI Taxonomy" id="2907998"/>
    <lineage>
        <taxon>Bacteria</taxon>
        <taxon>Pseudomonadati</taxon>
        <taxon>Pseudomonadota</taxon>
        <taxon>Alphaproteobacteria</taxon>
        <taxon>Sphingomonadales</taxon>
        <taxon>Sphingomonadaceae</taxon>
        <taxon>Sphingomonas</taxon>
    </lineage>
</organism>
<evidence type="ECO:0000313" key="2">
    <source>
        <dbReference type="EMBL" id="MCH8615646.1"/>
    </source>
</evidence>
<sequence length="77" mass="8886">MRRTFAWCLDDLKRGLASLDANKLFMAPFAFFIALAVLDYSVDTWCHEWPNSLRCSVRHHRTVLKADALPITGDRFS</sequence>
<dbReference type="EMBL" id="JAKZHW010000001">
    <property type="protein sequence ID" value="MCH8615646.1"/>
    <property type="molecule type" value="Genomic_DNA"/>
</dbReference>
<gene>
    <name evidence="2" type="ORF">LZ016_05975</name>
</gene>
<dbReference type="Proteomes" id="UP001203058">
    <property type="component" value="Unassembled WGS sequence"/>
</dbReference>
<keyword evidence="3" id="KW-1185">Reference proteome</keyword>
<feature type="transmembrane region" description="Helical" evidence="1">
    <location>
        <begin position="21"/>
        <end position="42"/>
    </location>
</feature>
<dbReference type="RefSeq" id="WP_241446471.1">
    <property type="nucleotide sequence ID" value="NZ_JAKZHW010000001.1"/>
</dbReference>
<keyword evidence="1" id="KW-0812">Transmembrane</keyword>
<evidence type="ECO:0000256" key="1">
    <source>
        <dbReference type="SAM" id="Phobius"/>
    </source>
</evidence>
<evidence type="ECO:0000313" key="3">
    <source>
        <dbReference type="Proteomes" id="UP001203058"/>
    </source>
</evidence>
<keyword evidence="1" id="KW-0472">Membrane</keyword>
<comment type="caution">
    <text evidence="2">The sequence shown here is derived from an EMBL/GenBank/DDBJ whole genome shotgun (WGS) entry which is preliminary data.</text>
</comment>
<proteinExistence type="predicted"/>
<name>A0ABS9VKZ7_9SPHN</name>
<protein>
    <submittedName>
        <fullName evidence="2">Uncharacterized protein</fullName>
    </submittedName>
</protein>
<keyword evidence="1" id="KW-1133">Transmembrane helix</keyword>
<accession>A0ABS9VKZ7</accession>